<keyword evidence="3 5" id="KW-1133">Transmembrane helix</keyword>
<dbReference type="GO" id="GO:0030150">
    <property type="term" value="P:protein import into mitochondrial matrix"/>
    <property type="evidence" value="ECO:0007669"/>
    <property type="project" value="TreeGrafter"/>
</dbReference>
<dbReference type="AlphaFoldDB" id="A0AAI8Y5T3"/>
<dbReference type="GO" id="GO:0005744">
    <property type="term" value="C:TIM23 mitochondrial import inner membrane translocase complex"/>
    <property type="evidence" value="ECO:0007669"/>
    <property type="project" value="TreeGrafter"/>
</dbReference>
<proteinExistence type="predicted"/>
<evidence type="ECO:0000313" key="7">
    <source>
        <dbReference type="Proteomes" id="UP001152759"/>
    </source>
</evidence>
<name>A0AAI8Y5T3_BEMTA</name>
<comment type="caution">
    <text evidence="6">The sequence shown here is derived from an EMBL/GenBank/DDBJ whole genome shotgun (WGS) entry which is preliminary data.</text>
</comment>
<keyword evidence="2 5" id="KW-0812">Transmembrane</keyword>
<sequence length="183" mass="19491">MFSDRDVGSPQSPFVSPYLNFDPAYLPEATQPEFIFPEGASKQRGRFELAFSQIGASCMVGAGIGGASGFYNGLRMTVLEGQTGKLRRTQLLNHVMKRGAATANTLGVVAVMYSGFGVLFSWLRGCDDELNTLGAATTTGMLFRSTSGLKKCGLGGAVGFGLATVYCLITSRDRINSFLESKS</sequence>
<dbReference type="EMBL" id="CAKKNF020000006">
    <property type="protein sequence ID" value="CAH0746911.1"/>
    <property type="molecule type" value="Genomic_DNA"/>
</dbReference>
<evidence type="ECO:0000256" key="4">
    <source>
        <dbReference type="ARBA" id="ARBA00023136"/>
    </source>
</evidence>
<accession>A0AAI8Y5T3</accession>
<keyword evidence="7" id="KW-1185">Reference proteome</keyword>
<protein>
    <recommendedName>
        <fullName evidence="8">Mitochondrial import inner membrane translocase subunit Tim23</fullName>
    </recommendedName>
</protein>
<evidence type="ECO:0008006" key="8">
    <source>
        <dbReference type="Google" id="ProtNLM"/>
    </source>
</evidence>
<organism evidence="6 7">
    <name type="scientific">Bemisia tabaci</name>
    <name type="common">Sweetpotato whitefly</name>
    <name type="synonym">Aleurodes tabaci</name>
    <dbReference type="NCBI Taxonomy" id="7038"/>
    <lineage>
        <taxon>Eukaryota</taxon>
        <taxon>Metazoa</taxon>
        <taxon>Ecdysozoa</taxon>
        <taxon>Arthropoda</taxon>
        <taxon>Hexapoda</taxon>
        <taxon>Insecta</taxon>
        <taxon>Pterygota</taxon>
        <taxon>Neoptera</taxon>
        <taxon>Paraneoptera</taxon>
        <taxon>Hemiptera</taxon>
        <taxon>Sternorrhyncha</taxon>
        <taxon>Aleyrodoidea</taxon>
        <taxon>Aleyrodidae</taxon>
        <taxon>Aleyrodinae</taxon>
        <taxon>Bemisia</taxon>
    </lineage>
</organism>
<reference evidence="6" key="1">
    <citation type="submission" date="2021-12" db="EMBL/GenBank/DDBJ databases">
        <authorList>
            <person name="King R."/>
        </authorList>
    </citation>
    <scope>NUCLEOTIDE SEQUENCE</scope>
</reference>
<dbReference type="Proteomes" id="UP001152759">
    <property type="component" value="Unassembled WGS sequence"/>
</dbReference>
<comment type="subcellular location">
    <subcellularLocation>
        <location evidence="1">Membrane</location>
        <topology evidence="1">Multi-pass membrane protein</topology>
    </subcellularLocation>
</comment>
<evidence type="ECO:0000256" key="2">
    <source>
        <dbReference type="ARBA" id="ARBA00022692"/>
    </source>
</evidence>
<evidence type="ECO:0000256" key="5">
    <source>
        <dbReference type="SAM" id="Phobius"/>
    </source>
</evidence>
<dbReference type="KEGG" id="btab:109041961"/>
<feature type="transmembrane region" description="Helical" evidence="5">
    <location>
        <begin position="148"/>
        <end position="169"/>
    </location>
</feature>
<feature type="transmembrane region" description="Helical" evidence="5">
    <location>
        <begin position="101"/>
        <end position="123"/>
    </location>
</feature>
<dbReference type="PANTHER" id="PTHR15371">
    <property type="entry name" value="TIM23"/>
    <property type="match status" value="1"/>
</dbReference>
<dbReference type="GO" id="GO:0008320">
    <property type="term" value="F:protein transmembrane transporter activity"/>
    <property type="evidence" value="ECO:0007669"/>
    <property type="project" value="TreeGrafter"/>
</dbReference>
<gene>
    <name evidence="6" type="ORF">BEMITA_LOCUS65</name>
</gene>
<dbReference type="Pfam" id="PF02466">
    <property type="entry name" value="Tim17"/>
    <property type="match status" value="1"/>
</dbReference>
<evidence type="ECO:0000256" key="1">
    <source>
        <dbReference type="ARBA" id="ARBA00004141"/>
    </source>
</evidence>
<evidence type="ECO:0000256" key="3">
    <source>
        <dbReference type="ARBA" id="ARBA00022989"/>
    </source>
</evidence>
<dbReference type="InterPro" id="IPR045238">
    <property type="entry name" value="Tim23-like"/>
</dbReference>
<keyword evidence="4 5" id="KW-0472">Membrane</keyword>
<evidence type="ECO:0000313" key="6">
    <source>
        <dbReference type="EMBL" id="CAH0746911.1"/>
    </source>
</evidence>
<dbReference type="PANTHER" id="PTHR15371:SF0">
    <property type="entry name" value="SD19278P"/>
    <property type="match status" value="1"/>
</dbReference>